<dbReference type="AlphaFoldDB" id="A0A1I8F873"/>
<evidence type="ECO:0000313" key="3">
    <source>
        <dbReference type="WBParaSite" id="maker-unitig_24259-snap-gene-0.2-mRNA-1"/>
    </source>
</evidence>
<proteinExistence type="predicted"/>
<evidence type="ECO:0000313" key="2">
    <source>
        <dbReference type="Proteomes" id="UP000095280"/>
    </source>
</evidence>
<dbReference type="Proteomes" id="UP000095280">
    <property type="component" value="Unplaced"/>
</dbReference>
<evidence type="ECO:0000256" key="1">
    <source>
        <dbReference type="SAM" id="MobiDB-lite"/>
    </source>
</evidence>
<name>A0A1I8F873_9PLAT</name>
<keyword evidence="2" id="KW-1185">Reference proteome</keyword>
<dbReference type="WBParaSite" id="maker-unitig_24259-snap-gene-0.2-mRNA-1">
    <property type="protein sequence ID" value="maker-unitig_24259-snap-gene-0.2-mRNA-1"/>
    <property type="gene ID" value="maker-unitig_24259-snap-gene-0.2"/>
</dbReference>
<organism evidence="2 3">
    <name type="scientific">Macrostomum lignano</name>
    <dbReference type="NCBI Taxonomy" id="282301"/>
    <lineage>
        <taxon>Eukaryota</taxon>
        <taxon>Metazoa</taxon>
        <taxon>Spiralia</taxon>
        <taxon>Lophotrochozoa</taxon>
        <taxon>Platyhelminthes</taxon>
        <taxon>Rhabditophora</taxon>
        <taxon>Macrostomorpha</taxon>
        <taxon>Macrostomida</taxon>
        <taxon>Macrostomidae</taxon>
        <taxon>Macrostomum</taxon>
    </lineage>
</organism>
<accession>A0A1I8F873</accession>
<protein>
    <submittedName>
        <fullName evidence="3">HECT domain-containing protein</fullName>
    </submittedName>
</protein>
<feature type="compositionally biased region" description="Low complexity" evidence="1">
    <location>
        <begin position="370"/>
        <end position="385"/>
    </location>
</feature>
<feature type="region of interest" description="Disordered" evidence="1">
    <location>
        <begin position="301"/>
        <end position="342"/>
    </location>
</feature>
<reference evidence="3" key="1">
    <citation type="submission" date="2016-11" db="UniProtKB">
        <authorList>
            <consortium name="WormBaseParasite"/>
        </authorList>
    </citation>
    <scope>IDENTIFICATION</scope>
</reference>
<feature type="region of interest" description="Disordered" evidence="1">
    <location>
        <begin position="370"/>
        <end position="400"/>
    </location>
</feature>
<sequence>PISKCSRPLSATRTAAATLRAPSSAAGDADSMQLRVSIGAARRARGVSPRPQRVGTAPDRMRCCVQLGPDCAASSASVHMDTIGDQSWTGRAVTSATKALFTQDAGPALLSRPGPMALAVPASCAGDCRATPSSCTRATWAGVKGPLAGLPPGCRHRHVQPPRPRAQLSRGAPRPPLPCPWRGNLRHPCGLDGLILAEAGLSSAWAGLIASPASLPSTACPLWDRAPLGCASAAMTIRDTVRCCGPCLHRDSFLEAWRSAVCAARPWTVGAAVPLGVRSVWSEAAGDAPRRLKLEARVLSGDGTEDVGEEEARADVSAKRRRQSAGESDEGGGEAGGSGVSGVSERFIGLHYREPEGRDRRPSGRLCPAGPASGRRAAGGWAPGRCWPPPRPRQKSAAGKLAPAGRSAKRAAQLLRAQLLASLFFIQEAFLRLPRPTVSDEQRVIGGLSELPRCGQPLQLLARAAASLRRLLSSPELLPAAAAEPVGEEEQQAGRHLEAAADAVHQLPEPEIEPMASGFISRELGILKRCLKAELMNLDTIGYSYGFSSYFIMMRVNCTAAMVPTTLMQKNSTRSGSLVQPARQGVMKLRPPSTRVVGVLGTAGRVVAGPGGRMRNFIVAMGRIASCPFFDNYQLSVLLKLSRPNHVHLVAAEQKQQTGNAVAEIVLTTAWYRLMLLIMMPGPKAPARLTPEMVAVVTDSPKQLTLPCRARPAMLSCYQMASTLPEVRGAAAIPAAATGGRLVAAAWRGRLRRLAQQPLDVQHGSSKRVFTSTMQPAG</sequence>